<dbReference type="Proteomes" id="UP001596119">
    <property type="component" value="Unassembled WGS sequence"/>
</dbReference>
<feature type="compositionally biased region" description="Basic and acidic residues" evidence="1">
    <location>
        <begin position="1"/>
        <end position="16"/>
    </location>
</feature>
<proteinExistence type="predicted"/>
<reference evidence="3" key="1">
    <citation type="journal article" date="2019" name="Int. J. Syst. Evol. Microbiol.">
        <title>The Global Catalogue of Microorganisms (GCM) 10K type strain sequencing project: providing services to taxonomists for standard genome sequencing and annotation.</title>
        <authorList>
            <consortium name="The Broad Institute Genomics Platform"/>
            <consortium name="The Broad Institute Genome Sequencing Center for Infectious Disease"/>
            <person name="Wu L."/>
            <person name="Ma J."/>
        </authorList>
    </citation>
    <scope>NUCLEOTIDE SEQUENCE [LARGE SCALE GENOMIC DNA]</scope>
    <source>
        <strain evidence="3">CGMCC 4.7397</strain>
    </source>
</reference>
<protein>
    <submittedName>
        <fullName evidence="2">Uncharacterized protein</fullName>
    </submittedName>
</protein>
<feature type="compositionally biased region" description="Basic and acidic residues" evidence="1">
    <location>
        <begin position="23"/>
        <end position="40"/>
    </location>
</feature>
<dbReference type="RefSeq" id="WP_379563355.1">
    <property type="nucleotide sequence ID" value="NZ_JBHSQK010000005.1"/>
</dbReference>
<accession>A0ABW1I2J3</accession>
<name>A0ABW1I2J3_9PSEU</name>
<keyword evidence="3" id="KW-1185">Reference proteome</keyword>
<sequence length="66" mass="7040">MTERPDDATHPTHTEEAVDELEEKVLGHRVDQRRDQDASRPGDGQDVLPEADGTGATEGSGSEPSG</sequence>
<feature type="compositionally biased region" description="Polar residues" evidence="1">
    <location>
        <begin position="57"/>
        <end position="66"/>
    </location>
</feature>
<dbReference type="EMBL" id="JBHSQK010000005">
    <property type="protein sequence ID" value="MFC5946959.1"/>
    <property type="molecule type" value="Genomic_DNA"/>
</dbReference>
<feature type="region of interest" description="Disordered" evidence="1">
    <location>
        <begin position="1"/>
        <end position="66"/>
    </location>
</feature>
<evidence type="ECO:0000256" key="1">
    <source>
        <dbReference type="SAM" id="MobiDB-lite"/>
    </source>
</evidence>
<evidence type="ECO:0000313" key="2">
    <source>
        <dbReference type="EMBL" id="MFC5946959.1"/>
    </source>
</evidence>
<gene>
    <name evidence="2" type="ORF">ACFQH9_01540</name>
</gene>
<organism evidence="2 3">
    <name type="scientific">Pseudonocardia lutea</name>
    <dbReference type="NCBI Taxonomy" id="2172015"/>
    <lineage>
        <taxon>Bacteria</taxon>
        <taxon>Bacillati</taxon>
        <taxon>Actinomycetota</taxon>
        <taxon>Actinomycetes</taxon>
        <taxon>Pseudonocardiales</taxon>
        <taxon>Pseudonocardiaceae</taxon>
        <taxon>Pseudonocardia</taxon>
    </lineage>
</organism>
<comment type="caution">
    <text evidence="2">The sequence shown here is derived from an EMBL/GenBank/DDBJ whole genome shotgun (WGS) entry which is preliminary data.</text>
</comment>
<evidence type="ECO:0000313" key="3">
    <source>
        <dbReference type="Proteomes" id="UP001596119"/>
    </source>
</evidence>